<dbReference type="InterPro" id="IPR003838">
    <property type="entry name" value="ABC3_permease_C"/>
</dbReference>
<keyword evidence="2" id="KW-1003">Cell membrane</keyword>
<evidence type="ECO:0000256" key="3">
    <source>
        <dbReference type="ARBA" id="ARBA00022692"/>
    </source>
</evidence>
<accession>A0A4Q7YP82</accession>
<gene>
    <name evidence="10" type="ORF">BDD14_0549</name>
</gene>
<evidence type="ECO:0000259" key="8">
    <source>
        <dbReference type="Pfam" id="PF02687"/>
    </source>
</evidence>
<dbReference type="AlphaFoldDB" id="A0A4Q7YP82"/>
<protein>
    <submittedName>
        <fullName evidence="10">Putative ABC transport system permease protein</fullName>
    </submittedName>
</protein>
<comment type="similarity">
    <text evidence="6">Belongs to the ABC-4 integral membrane protein family.</text>
</comment>
<feature type="transmembrane region" description="Helical" evidence="7">
    <location>
        <begin position="355"/>
        <end position="383"/>
    </location>
</feature>
<evidence type="ECO:0000259" key="9">
    <source>
        <dbReference type="Pfam" id="PF12704"/>
    </source>
</evidence>
<sequence>MGTLFYQFTYRKRDILGQSIVMRALLDIFAQVFRSIGANKLRSFLTMFGIAWGVASLLLLIGLGEGFRSGQRRGLAQLGQDVIMTWGGTIPAMPNQHTGMRPYKLTVADAEAIRSQAQHVRNVTAFINRGDLKQVSEFSSSGGSVMGVQANYPEIRNIPVDQGRFLNSDDVAQRRRVVVLGQKNNKLLFPGRPSLAAFITINGARFQVIGVAQKIGRGNNDGDNQRLYIPLSTMLELFPMTGENIPQDSVSSIQYQPSTPDLNETAKAEVHRVIAERHGFDASVKDAFEEWDTIKSERTVGLIFTAMDVFLGGVGIVTLALGAVGIINIMLVTVTERTKEIGLRKALGATNRSILTQFFLEGLMLTGLSGMIGIVGAGTLMFLLGKAMGNNQMGFDPPRLVPWSAAMAMGTLVLCGVVAGLYPASKAAALEPVEALRKE</sequence>
<evidence type="ECO:0000256" key="4">
    <source>
        <dbReference type="ARBA" id="ARBA00022989"/>
    </source>
</evidence>
<dbReference type="Pfam" id="PF12704">
    <property type="entry name" value="MacB_PCD"/>
    <property type="match status" value="1"/>
</dbReference>
<feature type="domain" description="ABC3 transporter permease C-terminal" evidence="8">
    <location>
        <begin position="314"/>
        <end position="432"/>
    </location>
</feature>
<dbReference type="GO" id="GO:0022857">
    <property type="term" value="F:transmembrane transporter activity"/>
    <property type="evidence" value="ECO:0007669"/>
    <property type="project" value="TreeGrafter"/>
</dbReference>
<feature type="transmembrane region" description="Helical" evidence="7">
    <location>
        <begin position="309"/>
        <end position="334"/>
    </location>
</feature>
<feature type="transmembrane region" description="Helical" evidence="7">
    <location>
        <begin position="403"/>
        <end position="422"/>
    </location>
</feature>
<evidence type="ECO:0000256" key="1">
    <source>
        <dbReference type="ARBA" id="ARBA00004651"/>
    </source>
</evidence>
<dbReference type="InterPro" id="IPR050250">
    <property type="entry name" value="Macrolide_Exporter_MacB"/>
</dbReference>
<evidence type="ECO:0000256" key="6">
    <source>
        <dbReference type="ARBA" id="ARBA00038076"/>
    </source>
</evidence>
<feature type="domain" description="MacB-like periplasmic core" evidence="9">
    <location>
        <begin position="43"/>
        <end position="271"/>
    </location>
</feature>
<comment type="caution">
    <text evidence="10">The sequence shown here is derived from an EMBL/GenBank/DDBJ whole genome shotgun (WGS) entry which is preliminary data.</text>
</comment>
<proteinExistence type="inferred from homology"/>
<keyword evidence="4 7" id="KW-1133">Transmembrane helix</keyword>
<evidence type="ECO:0000256" key="7">
    <source>
        <dbReference type="SAM" id="Phobius"/>
    </source>
</evidence>
<dbReference type="PANTHER" id="PTHR30572">
    <property type="entry name" value="MEMBRANE COMPONENT OF TRANSPORTER-RELATED"/>
    <property type="match status" value="1"/>
</dbReference>
<organism evidence="10 11">
    <name type="scientific">Edaphobacter modestus</name>
    <dbReference type="NCBI Taxonomy" id="388466"/>
    <lineage>
        <taxon>Bacteria</taxon>
        <taxon>Pseudomonadati</taxon>
        <taxon>Acidobacteriota</taxon>
        <taxon>Terriglobia</taxon>
        <taxon>Terriglobales</taxon>
        <taxon>Acidobacteriaceae</taxon>
        <taxon>Edaphobacter</taxon>
    </lineage>
</organism>
<name>A0A4Q7YP82_9BACT</name>
<keyword evidence="11" id="KW-1185">Reference proteome</keyword>
<dbReference type="InterPro" id="IPR025857">
    <property type="entry name" value="MacB_PCD"/>
</dbReference>
<keyword evidence="5 7" id="KW-0472">Membrane</keyword>
<reference evidence="10 11" key="1">
    <citation type="submission" date="2019-02" db="EMBL/GenBank/DDBJ databases">
        <title>Genomic Encyclopedia of Archaeal and Bacterial Type Strains, Phase II (KMG-II): from individual species to whole genera.</title>
        <authorList>
            <person name="Goeker M."/>
        </authorList>
    </citation>
    <scope>NUCLEOTIDE SEQUENCE [LARGE SCALE GENOMIC DNA]</scope>
    <source>
        <strain evidence="10 11">DSM 18101</strain>
    </source>
</reference>
<dbReference type="Pfam" id="PF02687">
    <property type="entry name" value="FtsX"/>
    <property type="match status" value="1"/>
</dbReference>
<keyword evidence="3 7" id="KW-0812">Transmembrane</keyword>
<feature type="transmembrane region" description="Helical" evidence="7">
    <location>
        <begin position="45"/>
        <end position="63"/>
    </location>
</feature>
<evidence type="ECO:0000313" key="11">
    <source>
        <dbReference type="Proteomes" id="UP000292958"/>
    </source>
</evidence>
<dbReference type="PANTHER" id="PTHR30572:SF4">
    <property type="entry name" value="ABC TRANSPORTER PERMEASE YTRF"/>
    <property type="match status" value="1"/>
</dbReference>
<dbReference type="EMBL" id="SHKW01000001">
    <property type="protein sequence ID" value="RZU39198.1"/>
    <property type="molecule type" value="Genomic_DNA"/>
</dbReference>
<evidence type="ECO:0000256" key="5">
    <source>
        <dbReference type="ARBA" id="ARBA00023136"/>
    </source>
</evidence>
<dbReference type="Proteomes" id="UP000292958">
    <property type="component" value="Unassembled WGS sequence"/>
</dbReference>
<evidence type="ECO:0000256" key="2">
    <source>
        <dbReference type="ARBA" id="ARBA00022475"/>
    </source>
</evidence>
<evidence type="ECO:0000313" key="10">
    <source>
        <dbReference type="EMBL" id="RZU39198.1"/>
    </source>
</evidence>
<dbReference type="GO" id="GO:0005886">
    <property type="term" value="C:plasma membrane"/>
    <property type="evidence" value="ECO:0007669"/>
    <property type="project" value="UniProtKB-SubCell"/>
</dbReference>
<comment type="subcellular location">
    <subcellularLocation>
        <location evidence="1">Cell membrane</location>
        <topology evidence="1">Multi-pass membrane protein</topology>
    </subcellularLocation>
</comment>